<dbReference type="InterPro" id="IPR008979">
    <property type="entry name" value="Galactose-bd-like_sf"/>
</dbReference>
<evidence type="ECO:0000256" key="3">
    <source>
        <dbReference type="ARBA" id="ARBA00012754"/>
    </source>
</evidence>
<evidence type="ECO:0000256" key="2">
    <source>
        <dbReference type="ARBA" id="ARBA00004740"/>
    </source>
</evidence>
<dbReference type="InterPro" id="IPR017853">
    <property type="entry name" value="GH"/>
</dbReference>
<dbReference type="SUPFAM" id="SSF49303">
    <property type="entry name" value="beta-Galactosidase/glucuronidase domain"/>
    <property type="match status" value="2"/>
</dbReference>
<dbReference type="Gene3D" id="3.20.20.80">
    <property type="entry name" value="Glycosidases"/>
    <property type="match status" value="1"/>
</dbReference>
<name>A0A9D2MJC6_9FIRM</name>
<accession>A0A9D2MJC6</accession>
<dbReference type="PANTHER" id="PTHR43730">
    <property type="entry name" value="BETA-MANNOSIDASE"/>
    <property type="match status" value="1"/>
</dbReference>
<dbReference type="GO" id="GO:0004567">
    <property type="term" value="F:beta-mannosidase activity"/>
    <property type="evidence" value="ECO:0007669"/>
    <property type="project" value="UniProtKB-EC"/>
</dbReference>
<comment type="pathway">
    <text evidence="2">Glycan metabolism; N-glycan degradation.</text>
</comment>
<dbReference type="Pfam" id="PF22666">
    <property type="entry name" value="Glyco_hydro_2_N2"/>
    <property type="match status" value="1"/>
</dbReference>
<keyword evidence="4" id="KW-0378">Hydrolase</keyword>
<reference evidence="10" key="2">
    <citation type="submission" date="2021-04" db="EMBL/GenBank/DDBJ databases">
        <authorList>
            <person name="Gilroy R."/>
        </authorList>
    </citation>
    <scope>NUCLEOTIDE SEQUENCE</scope>
    <source>
        <strain evidence="10">CHK188-16595</strain>
    </source>
</reference>
<feature type="domain" description="Mannosidase Ig/CBM-like" evidence="8">
    <location>
        <begin position="626"/>
        <end position="706"/>
    </location>
</feature>
<dbReference type="InterPro" id="IPR050887">
    <property type="entry name" value="Beta-mannosidase_GH2"/>
</dbReference>
<evidence type="ECO:0000313" key="10">
    <source>
        <dbReference type="EMBL" id="HJB75692.1"/>
    </source>
</evidence>
<dbReference type="Gene3D" id="2.60.120.260">
    <property type="entry name" value="Galactose-binding domain-like"/>
    <property type="match status" value="1"/>
</dbReference>
<sequence length="816" mass="93461">MKALSLDGVWKITLDSTGESVEAATPVTDFNAFFKSGKIQDPFYGTNEKDVQFIGETGKTFERTFTISADMCKSKNVVLSCDMLDTLARIYINGKLIGKSENAYIRFEKDIKNVLKEGENEIRIHFDSPVAYIKTRQKEKPLPKNNNGTDGAPYIRKPACHFGWDWGINLPVSGILGKTQILAFDEEVRDFTVFQIHENGCVTLEIKTDIPYDGKAAITAPNGKQSAFEIKNGTGEIRIENPELWWTRELSGKEKQPLYTIRIGSAEKRIGLRTLKLDRGADKYGRNFRFILNGVPVFAKGANVIPPDAMADRIDEKAEQKIIADCVAANFNMIRIWGGGYYGSDHLYDLCDENGILVWQDFMFACLMYPFYEEKYLSNVLGEIKYNVCRIMHHPSLALWCGNNEIEFMFTYLPEQSEIVKWYRKFFYDILPAEIRKYDRKTPYIETSPIGDGFRKNITADKCGDTHMWHVWHGGKNLKYYTKRYTRFMSEYGMESLPSTDCIEQFADKDEMHLFSKTMLHHQKCLSGNAKMKYYLLERYNEPDKFEDLIYLTGLIQSQCVGNAAEHFRRNKGRCNGSLWWQLNDCWGCPSWSSVDYFGKWKPLMYAAKRFFSPIALSVRETHSDAEIYLLNDTMESGDYTVKARIMDLDGKTLSETNENVHSKAGEPLKAASITVAGFDKKNCFLYAELFKDGKKQFETTAVFVPERTLNLKRAKIKAYVSGNKLTLESSTYARSVFVDIKGESAPLSDNAFDLIPEEQKTIRLDKECRIDPKSISVKCVNNVKSSHTDAERIAYRLQFAAQPENIANMFYYTFS</sequence>
<dbReference type="PANTHER" id="PTHR43730:SF1">
    <property type="entry name" value="BETA-MANNOSIDASE"/>
    <property type="match status" value="1"/>
</dbReference>
<keyword evidence="5" id="KW-0325">Glycoprotein</keyword>
<dbReference type="InterPro" id="IPR013783">
    <property type="entry name" value="Ig-like_fold"/>
</dbReference>
<evidence type="ECO:0000256" key="4">
    <source>
        <dbReference type="ARBA" id="ARBA00022801"/>
    </source>
</evidence>
<dbReference type="AlphaFoldDB" id="A0A9D2MJC6"/>
<comment type="caution">
    <text evidence="10">The sequence shown here is derived from an EMBL/GenBank/DDBJ whole genome shotgun (WGS) entry which is preliminary data.</text>
</comment>
<dbReference type="FunFam" id="3.20.20.80:FF:000050">
    <property type="entry name" value="Beta-mannosidase B"/>
    <property type="match status" value="1"/>
</dbReference>
<comment type="catalytic activity">
    <reaction evidence="1">
        <text>Hydrolysis of terminal, non-reducing beta-D-mannose residues in beta-D-mannosides.</text>
        <dbReference type="EC" id="3.2.1.25"/>
    </reaction>
</comment>
<gene>
    <name evidence="10" type="ORF">IAA37_08505</name>
</gene>
<feature type="domain" description="Beta-mannosidase Ig-fold" evidence="7">
    <location>
        <begin position="715"/>
        <end position="767"/>
    </location>
</feature>
<organism evidence="10 11">
    <name type="scientific">Candidatus Eubacterium faecale</name>
    <dbReference type="NCBI Taxonomy" id="2838568"/>
    <lineage>
        <taxon>Bacteria</taxon>
        <taxon>Bacillati</taxon>
        <taxon>Bacillota</taxon>
        <taxon>Clostridia</taxon>
        <taxon>Eubacteriales</taxon>
        <taxon>Eubacteriaceae</taxon>
        <taxon>Eubacterium</taxon>
    </lineage>
</organism>
<evidence type="ECO:0000259" key="8">
    <source>
        <dbReference type="Pfam" id="PF17786"/>
    </source>
</evidence>
<dbReference type="EMBL" id="DWXN01000012">
    <property type="protein sequence ID" value="HJB75692.1"/>
    <property type="molecule type" value="Genomic_DNA"/>
</dbReference>
<dbReference type="EC" id="3.2.1.25" evidence="3"/>
<dbReference type="SUPFAM" id="SSF49785">
    <property type="entry name" value="Galactose-binding domain-like"/>
    <property type="match status" value="1"/>
</dbReference>
<evidence type="ECO:0000256" key="5">
    <source>
        <dbReference type="ARBA" id="ARBA00023180"/>
    </source>
</evidence>
<evidence type="ECO:0000256" key="6">
    <source>
        <dbReference type="ARBA" id="ARBA00023295"/>
    </source>
</evidence>
<keyword evidence="6" id="KW-0326">Glycosidase</keyword>
<dbReference type="Gene3D" id="2.60.40.10">
    <property type="entry name" value="Immunoglobulins"/>
    <property type="match status" value="2"/>
</dbReference>
<dbReference type="Proteomes" id="UP000823877">
    <property type="component" value="Unassembled WGS sequence"/>
</dbReference>
<proteinExistence type="predicted"/>
<dbReference type="InterPro" id="IPR041447">
    <property type="entry name" value="Mannosidase_ig"/>
</dbReference>
<evidence type="ECO:0000256" key="1">
    <source>
        <dbReference type="ARBA" id="ARBA00000829"/>
    </source>
</evidence>
<evidence type="ECO:0000259" key="7">
    <source>
        <dbReference type="Pfam" id="PF17753"/>
    </source>
</evidence>
<protein>
    <recommendedName>
        <fullName evidence="3">beta-mannosidase</fullName>
        <ecNumber evidence="3">3.2.1.25</ecNumber>
    </recommendedName>
</protein>
<reference evidence="10" key="1">
    <citation type="journal article" date="2021" name="PeerJ">
        <title>Extensive microbial diversity within the chicken gut microbiome revealed by metagenomics and culture.</title>
        <authorList>
            <person name="Gilroy R."/>
            <person name="Ravi A."/>
            <person name="Getino M."/>
            <person name="Pursley I."/>
            <person name="Horton D.L."/>
            <person name="Alikhan N.F."/>
            <person name="Baker D."/>
            <person name="Gharbi K."/>
            <person name="Hall N."/>
            <person name="Watson M."/>
            <person name="Adriaenssens E.M."/>
            <person name="Foster-Nyarko E."/>
            <person name="Jarju S."/>
            <person name="Secka A."/>
            <person name="Antonio M."/>
            <person name="Oren A."/>
            <person name="Chaudhuri R.R."/>
            <person name="La Ragione R."/>
            <person name="Hildebrand F."/>
            <person name="Pallen M.J."/>
        </authorList>
    </citation>
    <scope>NUCLEOTIDE SEQUENCE</scope>
    <source>
        <strain evidence="10">CHK188-16595</strain>
    </source>
</reference>
<feature type="domain" description="Beta-mannosidase-like galactose-binding" evidence="9">
    <location>
        <begin position="10"/>
        <end position="176"/>
    </location>
</feature>
<evidence type="ECO:0000259" key="9">
    <source>
        <dbReference type="Pfam" id="PF22666"/>
    </source>
</evidence>
<dbReference type="Pfam" id="PF17786">
    <property type="entry name" value="Mannosidase_ig"/>
    <property type="match status" value="1"/>
</dbReference>
<evidence type="ECO:0000313" key="11">
    <source>
        <dbReference type="Proteomes" id="UP000823877"/>
    </source>
</evidence>
<dbReference type="InterPro" id="IPR054593">
    <property type="entry name" value="Beta-mannosidase-like_N2"/>
</dbReference>
<dbReference type="GO" id="GO:0006516">
    <property type="term" value="P:glycoprotein catabolic process"/>
    <property type="evidence" value="ECO:0007669"/>
    <property type="project" value="TreeGrafter"/>
</dbReference>
<dbReference type="InterPro" id="IPR036156">
    <property type="entry name" value="Beta-gal/glucu_dom_sf"/>
</dbReference>
<dbReference type="Pfam" id="PF17753">
    <property type="entry name" value="Ig_mannosidase"/>
    <property type="match status" value="1"/>
</dbReference>
<dbReference type="SUPFAM" id="SSF51445">
    <property type="entry name" value="(Trans)glycosidases"/>
    <property type="match status" value="1"/>
</dbReference>
<dbReference type="InterPro" id="IPR041625">
    <property type="entry name" value="Beta-mannosidase_Ig"/>
</dbReference>